<evidence type="ECO:0000259" key="2">
    <source>
        <dbReference type="Pfam" id="PF24327"/>
    </source>
</evidence>
<dbReference type="VEuPathDB" id="TriTrypDB:ADEAN_000719200"/>
<reference evidence="4 5" key="1">
    <citation type="submission" date="2020-08" db="EMBL/GenBank/DDBJ databases">
        <authorList>
            <person name="Newling K."/>
            <person name="Davey J."/>
            <person name="Forrester S."/>
        </authorList>
    </citation>
    <scope>NUCLEOTIDE SEQUENCE [LARGE SCALE GENOMIC DNA]</scope>
    <source>
        <strain evidence="5">Crithidia deanei Carvalho (ATCC PRA-265)</strain>
    </source>
</reference>
<name>A0A7G2CMA5_9TRYP</name>
<dbReference type="EMBL" id="LR877158">
    <property type="protein sequence ID" value="CAD2219683.1"/>
    <property type="molecule type" value="Genomic_DNA"/>
</dbReference>
<evidence type="ECO:0000313" key="5">
    <source>
        <dbReference type="Proteomes" id="UP000515908"/>
    </source>
</evidence>
<feature type="transmembrane region" description="Helical" evidence="1">
    <location>
        <begin position="472"/>
        <end position="497"/>
    </location>
</feature>
<proteinExistence type="predicted"/>
<keyword evidence="1" id="KW-1133">Transmembrane helix</keyword>
<keyword evidence="1" id="KW-0812">Transmembrane</keyword>
<keyword evidence="1" id="KW-0472">Membrane</keyword>
<dbReference type="Pfam" id="PF24328">
    <property type="entry name" value="DUF7498"/>
    <property type="match status" value="2"/>
</dbReference>
<sequence length="530" mass="56181">MTATPVHVGNILFGEFLEFDPAGWTPAQLPQQNFSVVGITPSSGTEFTIYGVFNTSATYAVQFYNVQDGMVSGSPGLPTCSSLKISADGTTLSCTAEIKIGMIGMYGFLVRDSDTHWYLNGSTSLSPIAIIPPSPTATGVYSNGELTLTGTNLQTRNKADTFFIEIQIGFGDSGITCVTKSTDYEKGTASCTLNLGNKASKGAYPVFVINYLCNHPMKAPPVLVGGISIKENSAVSWIDVSVPVYLNNYSAIVPTTVRDGEKLHFIGNFSESLQYTVELGENAPTCADAKLISQNILQCTYKGKVGYTSSIEPLVRESSSQAYVSYNTTTISLTSLTVYPPLAVVKAVKGDCVTDAAQCKTGSRLTFTISNAVPAVANNRFLFSPEGPTCTVLSVNGETVECELTVPSGAASSSHAITFQTMANNNAWVEPAVSVGNLVLGVTGGGIQSAVDGMTATTTKEVEKVVTQQNNAAIGAAVAFAILFAIAVVIIICLFVCCSVKRKNKQRNLDFVESNYTAYNTEMSPQPRVD</sequence>
<protein>
    <submittedName>
        <fullName evidence="4">Uncharacterized protein</fullName>
    </submittedName>
</protein>
<feature type="domain" description="DUF7497" evidence="2">
    <location>
        <begin position="247"/>
        <end position="337"/>
    </location>
</feature>
<evidence type="ECO:0000256" key="1">
    <source>
        <dbReference type="SAM" id="Phobius"/>
    </source>
</evidence>
<dbReference type="InterPro" id="IPR055920">
    <property type="entry name" value="DUF7497"/>
</dbReference>
<organism evidence="4 5">
    <name type="scientific">Angomonas deanei</name>
    <dbReference type="NCBI Taxonomy" id="59799"/>
    <lineage>
        <taxon>Eukaryota</taxon>
        <taxon>Discoba</taxon>
        <taxon>Euglenozoa</taxon>
        <taxon>Kinetoplastea</taxon>
        <taxon>Metakinetoplastina</taxon>
        <taxon>Trypanosomatida</taxon>
        <taxon>Trypanosomatidae</taxon>
        <taxon>Strigomonadinae</taxon>
        <taxon>Angomonas</taxon>
    </lineage>
</organism>
<accession>A0A7G2CMA5</accession>
<dbReference type="OrthoDB" id="10675901at2759"/>
<gene>
    <name evidence="4" type="ORF">ADEAN_000719200</name>
</gene>
<dbReference type="AlphaFoldDB" id="A0A7G2CMA5"/>
<dbReference type="Proteomes" id="UP000515908">
    <property type="component" value="Chromosome 14"/>
</dbReference>
<feature type="domain" description="DUF7498" evidence="3">
    <location>
        <begin position="144"/>
        <end position="227"/>
    </location>
</feature>
<dbReference type="Pfam" id="PF24327">
    <property type="entry name" value="DUF7497"/>
    <property type="match status" value="2"/>
</dbReference>
<feature type="domain" description="DUF7497" evidence="2">
    <location>
        <begin position="31"/>
        <end position="133"/>
    </location>
</feature>
<feature type="domain" description="DUF7498" evidence="3">
    <location>
        <begin position="350"/>
        <end position="441"/>
    </location>
</feature>
<evidence type="ECO:0000313" key="4">
    <source>
        <dbReference type="EMBL" id="CAD2219683.1"/>
    </source>
</evidence>
<dbReference type="InterPro" id="IPR055921">
    <property type="entry name" value="DUF7498"/>
</dbReference>
<evidence type="ECO:0000259" key="3">
    <source>
        <dbReference type="Pfam" id="PF24328"/>
    </source>
</evidence>
<keyword evidence="5" id="KW-1185">Reference proteome</keyword>